<keyword evidence="4" id="KW-1185">Reference proteome</keyword>
<keyword evidence="1" id="KW-1133">Transmembrane helix</keyword>
<keyword evidence="3" id="KW-0418">Kinase</keyword>
<name>A0A3S9HJC1_9BURK</name>
<protein>
    <submittedName>
        <fullName evidence="3">Sensor histidine kinase</fullName>
    </submittedName>
</protein>
<feature type="transmembrane region" description="Helical" evidence="1">
    <location>
        <begin position="128"/>
        <end position="149"/>
    </location>
</feature>
<dbReference type="InterPro" id="IPR010559">
    <property type="entry name" value="Sig_transdc_His_kin_internal"/>
</dbReference>
<organism evidence="3 4">
    <name type="scientific">Undibacterium parvum</name>
    <dbReference type="NCBI Taxonomy" id="401471"/>
    <lineage>
        <taxon>Bacteria</taxon>
        <taxon>Pseudomonadati</taxon>
        <taxon>Pseudomonadota</taxon>
        <taxon>Betaproteobacteria</taxon>
        <taxon>Burkholderiales</taxon>
        <taxon>Oxalobacteraceae</taxon>
        <taxon>Undibacterium</taxon>
    </lineage>
</organism>
<dbReference type="Pfam" id="PF06580">
    <property type="entry name" value="His_kinase"/>
    <property type="match status" value="1"/>
</dbReference>
<dbReference type="PANTHER" id="PTHR34220">
    <property type="entry name" value="SENSOR HISTIDINE KINASE YPDA"/>
    <property type="match status" value="1"/>
</dbReference>
<dbReference type="OrthoDB" id="2514702at2"/>
<dbReference type="Gene3D" id="3.30.565.10">
    <property type="entry name" value="Histidine kinase-like ATPase, C-terminal domain"/>
    <property type="match status" value="1"/>
</dbReference>
<dbReference type="GO" id="GO:0016020">
    <property type="term" value="C:membrane"/>
    <property type="evidence" value="ECO:0007669"/>
    <property type="project" value="InterPro"/>
</dbReference>
<dbReference type="PANTHER" id="PTHR34220:SF9">
    <property type="entry name" value="SIGNAL TRANSDUCTION HISTIDINE KINASE INTERNAL REGION DOMAIN-CONTAINING PROTEIN"/>
    <property type="match status" value="1"/>
</dbReference>
<proteinExistence type="predicted"/>
<accession>A0A3S9HJC1</accession>
<keyword evidence="3" id="KW-0808">Transferase</keyword>
<keyword evidence="1" id="KW-0812">Transmembrane</keyword>
<reference evidence="3 4" key="1">
    <citation type="journal article" date="2011" name="Int. J. Syst. Evol. Microbiol.">
        <title>Description of Undibacterium oligocarboniphilum sp. nov., isolated from purified water, and Undibacterium pigrum strain CCUG 49012 as the type strain of Undibacterium parvum sp. nov., and emended descriptions of the genus Undibacterium and the species Undibacterium pigrum.</title>
        <authorList>
            <person name="Eder W."/>
            <person name="Wanner G."/>
            <person name="Ludwig W."/>
            <person name="Busse H.J."/>
            <person name="Ziemke-Kageler F."/>
            <person name="Lang E."/>
        </authorList>
    </citation>
    <scope>NUCLEOTIDE SEQUENCE [LARGE SCALE GENOMIC DNA]</scope>
    <source>
        <strain evidence="3 4">DSM 23061</strain>
    </source>
</reference>
<gene>
    <name evidence="3" type="ORF">EJN92_09460</name>
</gene>
<feature type="domain" description="Signal transduction histidine kinase internal region" evidence="2">
    <location>
        <begin position="165"/>
        <end position="243"/>
    </location>
</feature>
<evidence type="ECO:0000313" key="4">
    <source>
        <dbReference type="Proteomes" id="UP000275663"/>
    </source>
</evidence>
<dbReference type="KEGG" id="upv:EJN92_09460"/>
<feature type="transmembrane region" description="Helical" evidence="1">
    <location>
        <begin position="45"/>
        <end position="62"/>
    </location>
</feature>
<dbReference type="Proteomes" id="UP000275663">
    <property type="component" value="Chromosome"/>
</dbReference>
<dbReference type="InterPro" id="IPR050640">
    <property type="entry name" value="Bact_2-comp_sensor_kinase"/>
</dbReference>
<dbReference type="RefSeq" id="WP_126127589.1">
    <property type="nucleotide sequence ID" value="NZ_CP034464.1"/>
</dbReference>
<evidence type="ECO:0000259" key="2">
    <source>
        <dbReference type="Pfam" id="PF06580"/>
    </source>
</evidence>
<evidence type="ECO:0000256" key="1">
    <source>
        <dbReference type="SAM" id="Phobius"/>
    </source>
</evidence>
<feature type="transmembrane region" description="Helical" evidence="1">
    <location>
        <begin position="83"/>
        <end position="108"/>
    </location>
</feature>
<evidence type="ECO:0000313" key="3">
    <source>
        <dbReference type="EMBL" id="AZP12207.1"/>
    </source>
</evidence>
<keyword evidence="1" id="KW-0472">Membrane</keyword>
<dbReference type="InterPro" id="IPR036890">
    <property type="entry name" value="HATPase_C_sf"/>
</dbReference>
<dbReference type="AlphaFoldDB" id="A0A3S9HJC1"/>
<dbReference type="EMBL" id="CP034464">
    <property type="protein sequence ID" value="AZP12207.1"/>
    <property type="molecule type" value="Genomic_DNA"/>
</dbReference>
<dbReference type="GO" id="GO:0000155">
    <property type="term" value="F:phosphorelay sensor kinase activity"/>
    <property type="evidence" value="ECO:0007669"/>
    <property type="project" value="InterPro"/>
</dbReference>
<sequence>MLAKLFHTRIRKAMALGWLLFWSLMIAVAVQEHLRSGGKHIWEPVFWESSSAIVGTLLLLMQRRLLTNQTLLQTPMRWFLAQLAVLPLICTLFVVIVFALRHAVYAALGLVYQHASWGKLFLYETSKLGMFLGIFYVVIFGIQAYAALLEEKKNSEKSQSLLRQAQMHRLTQQMQPHFLFNALNTVSSLMYSDLKLADTALTQIADLLRGTLELDQQTEIALAQELRLLQSYAKLMSLRFVDRVEISWDIADDCLSCLVPVMSLQTILENSFKHTVERRSQLTHIRISAYLGPSISAPNTRQLIITLEDDAGLLQAVKTATAKAIGLDNLRQRLQALHQTKASLEISQLMPAGVKTTLRLPC</sequence>